<comment type="similarity">
    <text evidence="7">Belongs to the anthrone oxygenase family.</text>
</comment>
<dbReference type="AlphaFoldDB" id="A0AAJ0B717"/>
<protein>
    <recommendedName>
        <fullName evidence="9">Methyltransferase type 11 domain-containing protein</fullName>
    </recommendedName>
</protein>
<sequence length="475" mass="52657">MGRQQERSETPRVAVQATAVVTGTFLAGAMMGLSLIAVPVLVDINPDPAHLVRQWARLYGYGIQQMPAGAISTTLLYLYAIIKGAQTGRPWRIYAFAAAATMSIVPFTWYVMAPTNNLLFGLNALQGGTKDLGLVHALIAKWRVLHMFRSLFPLLGATLGLFGTLDELSGGTADLPTDNKIFTQNPTFWENYLSGRPTAPPSFFTRILSYHASKPTARHVTAHDAGAGNGPYAALLREHFSNVIVSDIVDSNVTLAESRLGTDGFRYRVAKIEEADDIDEGSVDLVFATNVMHFAEQEVTAKTFARQLRSGGTLVVAAFGSARFRDPEVQSVWQRIMHQAGRGLLKTAGDREFTKKVMERSSGWYNVLPLGEGWERVQRVHLNMGQGGLTDLLPEEEERTERDYTGEGDEVAWVEEDGWSVRTGVDGVRRHFASFPFSKIEPEGYEDLWRELERVLGDREVEAYFPSKVILATRK</sequence>
<dbReference type="Pfam" id="PF08241">
    <property type="entry name" value="Methyltransf_11"/>
    <property type="match status" value="1"/>
</dbReference>
<keyword evidence="11" id="KW-1185">Reference proteome</keyword>
<evidence type="ECO:0000256" key="7">
    <source>
        <dbReference type="ARBA" id="ARBA00034313"/>
    </source>
</evidence>
<evidence type="ECO:0000256" key="1">
    <source>
        <dbReference type="ARBA" id="ARBA00004141"/>
    </source>
</evidence>
<keyword evidence="4" id="KW-0560">Oxidoreductase</keyword>
<feature type="transmembrane region" description="Helical" evidence="8">
    <location>
        <begin position="20"/>
        <end position="42"/>
    </location>
</feature>
<dbReference type="InterPro" id="IPR013901">
    <property type="entry name" value="Anthrone_oxy"/>
</dbReference>
<keyword evidence="6 8" id="KW-0472">Membrane</keyword>
<comment type="subcellular location">
    <subcellularLocation>
        <location evidence="1">Membrane</location>
        <topology evidence="1">Multi-pass membrane protein</topology>
    </subcellularLocation>
</comment>
<dbReference type="Proteomes" id="UP001239445">
    <property type="component" value="Unassembled WGS sequence"/>
</dbReference>
<dbReference type="CDD" id="cd02440">
    <property type="entry name" value="AdoMet_MTases"/>
    <property type="match status" value="1"/>
</dbReference>
<comment type="caution">
    <text evidence="10">The sequence shown here is derived from an EMBL/GenBank/DDBJ whole genome shotgun (WGS) entry which is preliminary data.</text>
</comment>
<evidence type="ECO:0000256" key="3">
    <source>
        <dbReference type="ARBA" id="ARBA00022989"/>
    </source>
</evidence>
<feature type="domain" description="Methyltransferase type 11" evidence="9">
    <location>
        <begin position="224"/>
        <end position="316"/>
    </location>
</feature>
<reference evidence="10" key="1">
    <citation type="submission" date="2023-06" db="EMBL/GenBank/DDBJ databases">
        <title>Genome-scale phylogeny and comparative genomics of the fungal order Sordariales.</title>
        <authorList>
            <consortium name="Lawrence Berkeley National Laboratory"/>
            <person name="Hensen N."/>
            <person name="Bonometti L."/>
            <person name="Westerberg I."/>
            <person name="Brannstrom I.O."/>
            <person name="Guillou S."/>
            <person name="Cros-Aarteil S."/>
            <person name="Calhoun S."/>
            <person name="Haridas S."/>
            <person name="Kuo A."/>
            <person name="Mondo S."/>
            <person name="Pangilinan J."/>
            <person name="Riley R."/>
            <person name="Labutti K."/>
            <person name="Andreopoulos B."/>
            <person name="Lipzen A."/>
            <person name="Chen C."/>
            <person name="Yanf M."/>
            <person name="Daum C."/>
            <person name="Ng V."/>
            <person name="Clum A."/>
            <person name="Steindorff A."/>
            <person name="Ohm R."/>
            <person name="Martin F."/>
            <person name="Silar P."/>
            <person name="Natvig D."/>
            <person name="Lalanne C."/>
            <person name="Gautier V."/>
            <person name="Ament-Velasquez S.L."/>
            <person name="Kruys A."/>
            <person name="Hutchinson M.I."/>
            <person name="Powell A.J."/>
            <person name="Barry K."/>
            <person name="Miller A.N."/>
            <person name="Grigoriev I.V."/>
            <person name="Debuchy R."/>
            <person name="Gladieux P."/>
            <person name="Thoren M.H."/>
            <person name="Johannesson H."/>
        </authorList>
    </citation>
    <scope>NUCLEOTIDE SEQUENCE</scope>
    <source>
        <strain evidence="10">PSN4</strain>
    </source>
</reference>
<dbReference type="PANTHER" id="PTHR35042:SF3">
    <property type="entry name" value="ANTHRONE OXYGENASE-RELATED"/>
    <property type="match status" value="1"/>
</dbReference>
<keyword evidence="5" id="KW-0503">Monooxygenase</keyword>
<organism evidence="10 11">
    <name type="scientific">Echria macrotheca</name>
    <dbReference type="NCBI Taxonomy" id="438768"/>
    <lineage>
        <taxon>Eukaryota</taxon>
        <taxon>Fungi</taxon>
        <taxon>Dikarya</taxon>
        <taxon>Ascomycota</taxon>
        <taxon>Pezizomycotina</taxon>
        <taxon>Sordariomycetes</taxon>
        <taxon>Sordariomycetidae</taxon>
        <taxon>Sordariales</taxon>
        <taxon>Schizotheciaceae</taxon>
        <taxon>Echria</taxon>
    </lineage>
</organism>
<feature type="transmembrane region" description="Helical" evidence="8">
    <location>
        <begin position="62"/>
        <end position="81"/>
    </location>
</feature>
<evidence type="ECO:0000313" key="11">
    <source>
        <dbReference type="Proteomes" id="UP001239445"/>
    </source>
</evidence>
<evidence type="ECO:0000256" key="6">
    <source>
        <dbReference type="ARBA" id="ARBA00023136"/>
    </source>
</evidence>
<dbReference type="SUPFAM" id="SSF53335">
    <property type="entry name" value="S-adenosyl-L-methionine-dependent methyltransferases"/>
    <property type="match status" value="1"/>
</dbReference>
<dbReference type="GO" id="GO:0016020">
    <property type="term" value="C:membrane"/>
    <property type="evidence" value="ECO:0007669"/>
    <property type="project" value="UniProtKB-SubCell"/>
</dbReference>
<keyword evidence="2 8" id="KW-0812">Transmembrane</keyword>
<dbReference type="GO" id="GO:0008757">
    <property type="term" value="F:S-adenosylmethionine-dependent methyltransferase activity"/>
    <property type="evidence" value="ECO:0007669"/>
    <property type="project" value="InterPro"/>
</dbReference>
<dbReference type="EMBL" id="MU839842">
    <property type="protein sequence ID" value="KAK1751372.1"/>
    <property type="molecule type" value="Genomic_DNA"/>
</dbReference>
<dbReference type="PANTHER" id="PTHR35042">
    <property type="entry name" value="ANTHRONE OXYGENASE ENCC"/>
    <property type="match status" value="1"/>
</dbReference>
<evidence type="ECO:0000256" key="2">
    <source>
        <dbReference type="ARBA" id="ARBA00022692"/>
    </source>
</evidence>
<evidence type="ECO:0000256" key="5">
    <source>
        <dbReference type="ARBA" id="ARBA00023033"/>
    </source>
</evidence>
<evidence type="ECO:0000256" key="8">
    <source>
        <dbReference type="SAM" id="Phobius"/>
    </source>
</evidence>
<feature type="transmembrane region" description="Helical" evidence="8">
    <location>
        <begin position="93"/>
        <end position="112"/>
    </location>
</feature>
<dbReference type="InterPro" id="IPR013216">
    <property type="entry name" value="Methyltransf_11"/>
</dbReference>
<name>A0AAJ0B717_9PEZI</name>
<keyword evidence="3 8" id="KW-1133">Transmembrane helix</keyword>
<evidence type="ECO:0000259" key="9">
    <source>
        <dbReference type="Pfam" id="PF08241"/>
    </source>
</evidence>
<evidence type="ECO:0000313" key="10">
    <source>
        <dbReference type="EMBL" id="KAK1751372.1"/>
    </source>
</evidence>
<dbReference type="GO" id="GO:0004497">
    <property type="term" value="F:monooxygenase activity"/>
    <property type="evidence" value="ECO:0007669"/>
    <property type="project" value="UniProtKB-KW"/>
</dbReference>
<accession>A0AAJ0B717</accession>
<evidence type="ECO:0000256" key="4">
    <source>
        <dbReference type="ARBA" id="ARBA00023002"/>
    </source>
</evidence>
<dbReference type="Gene3D" id="3.40.50.150">
    <property type="entry name" value="Vaccinia Virus protein VP39"/>
    <property type="match status" value="1"/>
</dbReference>
<gene>
    <name evidence="10" type="ORF">QBC47DRAFT_425520</name>
</gene>
<dbReference type="InterPro" id="IPR029063">
    <property type="entry name" value="SAM-dependent_MTases_sf"/>
</dbReference>
<dbReference type="Pfam" id="PF08592">
    <property type="entry name" value="Anthrone_oxy"/>
    <property type="match status" value="1"/>
</dbReference>
<proteinExistence type="inferred from homology"/>